<name>A0A7R9KG62_9ACAR</name>
<gene>
    <name evidence="2" type="ORF">OSB1V03_LOCUS2693</name>
</gene>
<evidence type="ECO:0000313" key="3">
    <source>
        <dbReference type="Proteomes" id="UP000759131"/>
    </source>
</evidence>
<keyword evidence="1" id="KW-0812">Transmembrane</keyword>
<feature type="transmembrane region" description="Helical" evidence="1">
    <location>
        <begin position="12"/>
        <end position="31"/>
    </location>
</feature>
<dbReference type="EMBL" id="OC855558">
    <property type="protein sequence ID" value="CAD7622228.1"/>
    <property type="molecule type" value="Genomic_DNA"/>
</dbReference>
<dbReference type="AlphaFoldDB" id="A0A7R9KG62"/>
<evidence type="ECO:0000256" key="1">
    <source>
        <dbReference type="SAM" id="Phobius"/>
    </source>
</evidence>
<organism evidence="2">
    <name type="scientific">Medioppia subpectinata</name>
    <dbReference type="NCBI Taxonomy" id="1979941"/>
    <lineage>
        <taxon>Eukaryota</taxon>
        <taxon>Metazoa</taxon>
        <taxon>Ecdysozoa</taxon>
        <taxon>Arthropoda</taxon>
        <taxon>Chelicerata</taxon>
        <taxon>Arachnida</taxon>
        <taxon>Acari</taxon>
        <taxon>Acariformes</taxon>
        <taxon>Sarcoptiformes</taxon>
        <taxon>Oribatida</taxon>
        <taxon>Brachypylina</taxon>
        <taxon>Oppioidea</taxon>
        <taxon>Oppiidae</taxon>
        <taxon>Medioppia</taxon>
    </lineage>
</organism>
<dbReference type="Proteomes" id="UP000759131">
    <property type="component" value="Unassembled WGS sequence"/>
</dbReference>
<feature type="transmembrane region" description="Helical" evidence="1">
    <location>
        <begin position="106"/>
        <end position="127"/>
    </location>
</feature>
<proteinExistence type="predicted"/>
<sequence>MVKCMPHIWTYCVLVQLIVIILPIMILLINVVNQTLNESHITIYRYISPYVNGLLLGYFVEKQYVTKIYANRTVRKIIALLAVCLTLSFTALMLRQSQYFGDLPVLTALESGLAVIGLSLICGFIIISHMENTTSWLSKLYMAPFWRPIRSIQQTSYLAHPILAYYLAHRDLDHN</sequence>
<feature type="transmembrane region" description="Helical" evidence="1">
    <location>
        <begin position="73"/>
        <end position="94"/>
    </location>
</feature>
<reference evidence="2" key="1">
    <citation type="submission" date="2020-11" db="EMBL/GenBank/DDBJ databases">
        <authorList>
            <person name="Tran Van P."/>
        </authorList>
    </citation>
    <scope>NUCLEOTIDE SEQUENCE</scope>
</reference>
<feature type="transmembrane region" description="Helical" evidence="1">
    <location>
        <begin position="43"/>
        <end position="61"/>
    </location>
</feature>
<keyword evidence="1" id="KW-0472">Membrane</keyword>
<dbReference type="OrthoDB" id="118951at2759"/>
<keyword evidence="1" id="KW-1133">Transmembrane helix</keyword>
<evidence type="ECO:0000313" key="2">
    <source>
        <dbReference type="EMBL" id="CAD7622228.1"/>
    </source>
</evidence>
<accession>A0A7R9KG62</accession>
<keyword evidence="3" id="KW-1185">Reference proteome</keyword>
<dbReference type="EMBL" id="CAJPIZ010000983">
    <property type="protein sequence ID" value="CAG2102658.1"/>
    <property type="molecule type" value="Genomic_DNA"/>
</dbReference>
<protein>
    <submittedName>
        <fullName evidence="2">Uncharacterized protein</fullName>
    </submittedName>
</protein>